<gene>
    <name evidence="2" type="ORF">PR048_003157</name>
</gene>
<proteinExistence type="predicted"/>
<feature type="compositionally biased region" description="Basic and acidic residues" evidence="1">
    <location>
        <begin position="187"/>
        <end position="199"/>
    </location>
</feature>
<feature type="region of interest" description="Disordered" evidence="1">
    <location>
        <begin position="19"/>
        <end position="96"/>
    </location>
</feature>
<evidence type="ECO:0000313" key="3">
    <source>
        <dbReference type="Proteomes" id="UP001159363"/>
    </source>
</evidence>
<dbReference type="EMBL" id="JARBHB010000001">
    <property type="protein sequence ID" value="KAJ8897807.1"/>
    <property type="molecule type" value="Genomic_DNA"/>
</dbReference>
<feature type="region of interest" description="Disordered" evidence="1">
    <location>
        <begin position="137"/>
        <end position="158"/>
    </location>
</feature>
<protein>
    <submittedName>
        <fullName evidence="2">Uncharacterized protein</fullName>
    </submittedName>
</protein>
<feature type="compositionally biased region" description="Pro residues" evidence="1">
    <location>
        <begin position="143"/>
        <end position="154"/>
    </location>
</feature>
<comment type="caution">
    <text evidence="2">The sequence shown here is derived from an EMBL/GenBank/DDBJ whole genome shotgun (WGS) entry which is preliminary data.</text>
</comment>
<evidence type="ECO:0000256" key="1">
    <source>
        <dbReference type="SAM" id="MobiDB-lite"/>
    </source>
</evidence>
<name>A0ABQ9IMA2_9NEOP</name>
<feature type="compositionally biased region" description="Basic and acidic residues" evidence="1">
    <location>
        <begin position="296"/>
        <end position="317"/>
    </location>
</feature>
<reference evidence="2 3" key="1">
    <citation type="submission" date="2023-02" db="EMBL/GenBank/DDBJ databases">
        <title>LHISI_Scaffold_Assembly.</title>
        <authorList>
            <person name="Stuart O.P."/>
            <person name="Cleave R."/>
            <person name="Magrath M.J.L."/>
            <person name="Mikheyev A.S."/>
        </authorList>
    </citation>
    <scope>NUCLEOTIDE SEQUENCE [LARGE SCALE GENOMIC DNA]</scope>
    <source>
        <strain evidence="2">Daus_M_001</strain>
        <tissue evidence="2">Leg muscle</tissue>
    </source>
</reference>
<feature type="region of interest" description="Disordered" evidence="1">
    <location>
        <begin position="175"/>
        <end position="202"/>
    </location>
</feature>
<feature type="compositionally biased region" description="Polar residues" evidence="1">
    <location>
        <begin position="322"/>
        <end position="331"/>
    </location>
</feature>
<dbReference type="Proteomes" id="UP001159363">
    <property type="component" value="Chromosome 1"/>
</dbReference>
<organism evidence="2 3">
    <name type="scientific">Dryococelus australis</name>
    <dbReference type="NCBI Taxonomy" id="614101"/>
    <lineage>
        <taxon>Eukaryota</taxon>
        <taxon>Metazoa</taxon>
        <taxon>Ecdysozoa</taxon>
        <taxon>Arthropoda</taxon>
        <taxon>Hexapoda</taxon>
        <taxon>Insecta</taxon>
        <taxon>Pterygota</taxon>
        <taxon>Neoptera</taxon>
        <taxon>Polyneoptera</taxon>
        <taxon>Phasmatodea</taxon>
        <taxon>Verophasmatodea</taxon>
        <taxon>Anareolatae</taxon>
        <taxon>Phasmatidae</taxon>
        <taxon>Eurycanthinae</taxon>
        <taxon>Dryococelus</taxon>
    </lineage>
</organism>
<evidence type="ECO:0000313" key="2">
    <source>
        <dbReference type="EMBL" id="KAJ8897807.1"/>
    </source>
</evidence>
<feature type="compositionally biased region" description="Low complexity" evidence="1">
    <location>
        <begin position="19"/>
        <end position="55"/>
    </location>
</feature>
<keyword evidence="3" id="KW-1185">Reference proteome</keyword>
<accession>A0ABQ9IMA2</accession>
<feature type="region of interest" description="Disordered" evidence="1">
    <location>
        <begin position="264"/>
        <end position="331"/>
    </location>
</feature>
<sequence length="1352" mass="149592">MSAEELKLSVRACFALPSSSLPTASSRATLSLSGAAAPPRAGEGATASAALYIAAAPPPQLPSHGPARPGPPPPRPALASRPSSVVGCPGCRAAGESVGRVLPRPRLLSGGGTKKRGYPSELWHAVASRPSRQLLRVESADGRPPPPPPPPTPIPRTKKMVTGLYVDALASTPSNVLGAVAPPGRKNPRDRPSSSDEHLNWVNPFTSPSHTDVFARRTTYVCLRASSRIDDRGANRPRTHSVPSGVRLPRRLNAKRALPLSTLSCSFTDSPRSEGARAGGLLEKDVAGRRNQKGTVDGEREREREVGKTEKGLEGSRRRASHSQSENGGTHTKGTYTHINLCVLFYSVMQRRLEWRVLNLYETLLPFLYGTLFCLRATENSPPAECKKGPFRSSAQHPLLLVLCPGYVACYRKCSKCAPRESKQACGRIAMDDGTLSNTPWLVRRQRTYINIAVAAASMHLNVMQSYGKHRVIALYPIAQWQADRNIRVAVVDQCLKDDTRRTVMELAQHTGIPASSVRRILRRDFNKWTHYDTCINLECFRREGNGMLNHIIAIDETCARAYEPELKRQSNEWFHPGSSRRHKVWPNPLDNAKPRTTGSVTRCSRRAFGMGGVTTPSLFTGFCLCDYDLIPKVWRPLRGKRFANKQDIVTLTNLIMQPMVFPVCLIAGIEPPVSYYAILPLRVNGYGLTGRAQHIDVNERCHTSECRTSVTLRIYNSVLWPSRQTAIPFSRSSTNAYTPGAAVAERLNCSPPTKASRVQSPAGSLPEFSRVGIARDDAADRRVFSGISRFPRPCIPALFRSRFFSPSSALKISLATDLSLGALSRLQYYKFIYNSAVAITPLAAGVVSVFDRATQDSVNSDVVIPVPRRDYGARHSWSLEPRISAGVTRRKTTPATRYCQILASHGAICLDSPAGSGGSRPLSFGKARPDCGNFSHVFYIIDQERFVLRVFSELFVLETAAVGNVEGRSNISSPVSAKKADVEIFRQTPYNSVKFRRRNIALEMLDIPIKPALADFNQDWEKFIPRASGPTKPASRTLDVGRRRVFARPDRATAERLIFAQWQKHARAREVTHKQAARLVTQYSGIQKSNDRSYSETPAAHVAKYRSHISLTSTTRQPLHDTPVKSRKPMSSVVYMQIDGCCETNMAADCKNCSHQSSLHPLTHPSTTCPEDDLVRKDSFFMSHNPSPMLSSFSEGGPFEGHIPCHRSNTAKTCLAPTTPSKNAFLVDWPLPTPHFSKTCPWPPLRAPIIDSWPHTSSSYTTQERVFQISQELAGPCSPSPPPFTTNPRVCILRHKRYLAECLQQQQKSTPRMAPGIRYNKCLLQLQMSITMTGIHTKNDARHLLQLHRII</sequence>